<dbReference type="SUPFAM" id="SSF141673">
    <property type="entry name" value="MOSC N-terminal domain-like"/>
    <property type="match status" value="1"/>
</dbReference>
<sequence length="295" mass="30892">MVTVAELITYPVKGCAGVAAREMTLGPAGLAHDRAFMVTDENGVYRTQRRHPALALIRPEITEDGALLTLDARGTGSPVKTEVDTDSPARAVDLFGAPFRGIDQGDEVAAWLSDFLGTPSRLVRVPRDHDRVTDGLTPGTSGYADSGAVHLLSRASLDGLNSRIEEAGRAPLPLARFRPNIVVDGWPEPHREDGVRRATIAGTELAYAKPAIRCAVTLVDPATGARGGPEPLRTLATYRRNPREAGGGVTFGTKFSVLRGGTLRVGDALTVTEWAAGEGPGAGGDLGAAEDPGTA</sequence>
<protein>
    <submittedName>
        <fullName evidence="3">MOSC N-terminal beta barrel domain-containing protein</fullName>
    </submittedName>
</protein>
<evidence type="ECO:0000313" key="3">
    <source>
        <dbReference type="EMBL" id="GAA2099619.1"/>
    </source>
</evidence>
<comment type="caution">
    <text evidence="3">The sequence shown here is derived from an EMBL/GenBank/DDBJ whole genome shotgun (WGS) entry which is preliminary data.</text>
</comment>
<dbReference type="RefSeq" id="WP_344534265.1">
    <property type="nucleotide sequence ID" value="NZ_BAAAPE010000022.1"/>
</dbReference>
<dbReference type="Pfam" id="PF03473">
    <property type="entry name" value="MOSC"/>
    <property type="match status" value="1"/>
</dbReference>
<evidence type="ECO:0000256" key="1">
    <source>
        <dbReference type="SAM" id="MobiDB-lite"/>
    </source>
</evidence>
<dbReference type="Pfam" id="PF03476">
    <property type="entry name" value="MOSC_N"/>
    <property type="match status" value="1"/>
</dbReference>
<proteinExistence type="predicted"/>
<dbReference type="InterPro" id="IPR005303">
    <property type="entry name" value="MOCOS_middle"/>
</dbReference>
<dbReference type="PROSITE" id="PS51340">
    <property type="entry name" value="MOSC"/>
    <property type="match status" value="1"/>
</dbReference>
<feature type="domain" description="MOSC" evidence="2">
    <location>
        <begin position="120"/>
        <end position="272"/>
    </location>
</feature>
<reference evidence="3 4" key="1">
    <citation type="journal article" date="2019" name="Int. J. Syst. Evol. Microbiol.">
        <title>The Global Catalogue of Microorganisms (GCM) 10K type strain sequencing project: providing services to taxonomists for standard genome sequencing and annotation.</title>
        <authorList>
            <consortium name="The Broad Institute Genomics Platform"/>
            <consortium name="The Broad Institute Genome Sequencing Center for Infectious Disease"/>
            <person name="Wu L."/>
            <person name="Ma J."/>
        </authorList>
    </citation>
    <scope>NUCLEOTIDE SEQUENCE [LARGE SCALE GENOMIC DNA]</scope>
    <source>
        <strain evidence="3 4">JCM 15478</strain>
    </source>
</reference>
<dbReference type="SUPFAM" id="SSF50800">
    <property type="entry name" value="PK beta-barrel domain-like"/>
    <property type="match status" value="1"/>
</dbReference>
<dbReference type="Proteomes" id="UP001500016">
    <property type="component" value="Unassembled WGS sequence"/>
</dbReference>
<dbReference type="PANTHER" id="PTHR14237:SF19">
    <property type="entry name" value="MITOCHONDRIAL AMIDOXIME REDUCING COMPONENT 1"/>
    <property type="match status" value="1"/>
</dbReference>
<dbReference type="InterPro" id="IPR011037">
    <property type="entry name" value="Pyrv_Knase-like_insert_dom_sf"/>
</dbReference>
<evidence type="ECO:0000259" key="2">
    <source>
        <dbReference type="PROSITE" id="PS51340"/>
    </source>
</evidence>
<gene>
    <name evidence="3" type="ORF">GCM10009801_71430</name>
</gene>
<name>A0ABN2WVV2_9ACTN</name>
<organism evidence="3 4">
    <name type="scientific">Streptomyces albiaxialis</name>
    <dbReference type="NCBI Taxonomy" id="329523"/>
    <lineage>
        <taxon>Bacteria</taxon>
        <taxon>Bacillati</taxon>
        <taxon>Actinomycetota</taxon>
        <taxon>Actinomycetes</taxon>
        <taxon>Kitasatosporales</taxon>
        <taxon>Streptomycetaceae</taxon>
        <taxon>Streptomyces</taxon>
    </lineage>
</organism>
<evidence type="ECO:0000313" key="4">
    <source>
        <dbReference type="Proteomes" id="UP001500016"/>
    </source>
</evidence>
<feature type="region of interest" description="Disordered" evidence="1">
    <location>
        <begin position="275"/>
        <end position="295"/>
    </location>
</feature>
<accession>A0ABN2WVV2</accession>
<keyword evidence="4" id="KW-1185">Reference proteome</keyword>
<dbReference type="InterPro" id="IPR005302">
    <property type="entry name" value="MoCF_Sase_C"/>
</dbReference>
<dbReference type="EMBL" id="BAAAPE010000022">
    <property type="protein sequence ID" value="GAA2099619.1"/>
    <property type="molecule type" value="Genomic_DNA"/>
</dbReference>
<dbReference type="PANTHER" id="PTHR14237">
    <property type="entry name" value="MOLYBDOPTERIN COFACTOR SULFURASE MOSC"/>
    <property type="match status" value="1"/>
</dbReference>